<protein>
    <submittedName>
        <fullName evidence="1">Uncharacterized protein</fullName>
    </submittedName>
</protein>
<proteinExistence type="predicted"/>
<organism evidence="1 2">
    <name type="scientific">Saprospira grandis DSM 2844</name>
    <dbReference type="NCBI Taxonomy" id="694433"/>
    <lineage>
        <taxon>Bacteria</taxon>
        <taxon>Pseudomonadati</taxon>
        <taxon>Bacteroidota</taxon>
        <taxon>Saprospiria</taxon>
        <taxon>Saprospirales</taxon>
        <taxon>Saprospiraceae</taxon>
        <taxon>Saprospira</taxon>
    </lineage>
</organism>
<dbReference type="Proteomes" id="UP000005113">
    <property type="component" value="Unassembled WGS sequence"/>
</dbReference>
<accession>J0NZ25</accession>
<reference evidence="2" key="1">
    <citation type="journal article" date="2012" name="Stand. Genomic Sci.">
        <title>Permanent draft genome sequence of the gliding predator Saprospira grandis strain Sa g1 (= HR1).</title>
        <authorList>
            <person name="Mavromatis K."/>
            <person name="Chertkov O."/>
            <person name="Lapidus A."/>
            <person name="Nolan M."/>
            <person name="Lucas S."/>
            <person name="Tice H."/>
            <person name="Del Rio T.G."/>
            <person name="Cheng J.F."/>
            <person name="Han C."/>
            <person name="Tapia R."/>
            <person name="Bruce D."/>
            <person name="Goodwin L.A."/>
            <person name="Pitluck S."/>
            <person name="Huntemann M."/>
            <person name="Liolios K."/>
            <person name="Pagani I."/>
            <person name="Ivanova N."/>
            <person name="Mikhailova N."/>
            <person name="Pati A."/>
            <person name="Chen A."/>
            <person name="Palaniappan K."/>
            <person name="Land M."/>
            <person name="Brambilla E.M."/>
            <person name="Rohde M."/>
            <person name="Spring S."/>
            <person name="Goker M."/>
            <person name="Detter J.C."/>
            <person name="Bristow J."/>
            <person name="Eisen J.A."/>
            <person name="Markowitz V."/>
            <person name="Hugenholtz P."/>
            <person name="Kyrpides N.C."/>
            <person name="Klenk H.P."/>
            <person name="Woyke T."/>
        </authorList>
    </citation>
    <scope>NUCLEOTIDE SEQUENCE [LARGE SCALE GENOMIC DNA]</scope>
    <source>
        <strain evidence="2">DSM 2844</strain>
    </source>
</reference>
<sequence>MFWGLLPSAGATFRSSQVCSALRFGATHLRLLPLVVELRPKGLVLVCGFAAPFRIARPLNCCAALGFPLRH</sequence>
<dbReference type="AlphaFoldDB" id="J0NZ25"/>
<evidence type="ECO:0000313" key="2">
    <source>
        <dbReference type="Proteomes" id="UP000005113"/>
    </source>
</evidence>
<gene>
    <name evidence="1" type="ORF">SapgrDRAFT_1049</name>
</gene>
<dbReference type="EMBL" id="JH719942">
    <property type="protein sequence ID" value="EJF52774.1"/>
    <property type="molecule type" value="Genomic_DNA"/>
</dbReference>
<evidence type="ECO:0000313" key="1">
    <source>
        <dbReference type="EMBL" id="EJF52774.1"/>
    </source>
</evidence>
<dbReference type="HOGENOM" id="CLU_2737741_0_0_10"/>
<name>J0NZ25_9BACT</name>